<dbReference type="PANTHER" id="PTHR37984">
    <property type="entry name" value="PROTEIN CBG26694"/>
    <property type="match status" value="1"/>
</dbReference>
<dbReference type="GO" id="GO:0003964">
    <property type="term" value="F:RNA-directed DNA polymerase activity"/>
    <property type="evidence" value="ECO:0007669"/>
    <property type="project" value="UniProtKB-KW"/>
</dbReference>
<dbReference type="PROSITE" id="PS50994">
    <property type="entry name" value="INTEGRASE"/>
    <property type="match status" value="1"/>
</dbReference>
<dbReference type="Proteomes" id="UP001151760">
    <property type="component" value="Unassembled WGS sequence"/>
</dbReference>
<evidence type="ECO:0000256" key="4">
    <source>
        <dbReference type="ARBA" id="ARBA00022759"/>
    </source>
</evidence>
<proteinExistence type="predicted"/>
<organism evidence="8 9">
    <name type="scientific">Tanacetum coccineum</name>
    <dbReference type="NCBI Taxonomy" id="301880"/>
    <lineage>
        <taxon>Eukaryota</taxon>
        <taxon>Viridiplantae</taxon>
        <taxon>Streptophyta</taxon>
        <taxon>Embryophyta</taxon>
        <taxon>Tracheophyta</taxon>
        <taxon>Spermatophyta</taxon>
        <taxon>Magnoliopsida</taxon>
        <taxon>eudicotyledons</taxon>
        <taxon>Gunneridae</taxon>
        <taxon>Pentapetalae</taxon>
        <taxon>asterids</taxon>
        <taxon>campanulids</taxon>
        <taxon>Asterales</taxon>
        <taxon>Asteraceae</taxon>
        <taxon>Asteroideae</taxon>
        <taxon>Anthemideae</taxon>
        <taxon>Anthemidinae</taxon>
        <taxon>Tanacetum</taxon>
    </lineage>
</organism>
<keyword evidence="9" id="KW-1185">Reference proteome</keyword>
<name>A0ABQ4XXC0_9ASTR</name>
<dbReference type="EMBL" id="BQNB010009908">
    <property type="protein sequence ID" value="GJS70074.1"/>
    <property type="molecule type" value="Genomic_DNA"/>
</dbReference>
<evidence type="ECO:0000313" key="9">
    <source>
        <dbReference type="Proteomes" id="UP001151760"/>
    </source>
</evidence>
<dbReference type="InterPro" id="IPR001584">
    <property type="entry name" value="Integrase_cat-core"/>
</dbReference>
<dbReference type="InterPro" id="IPR043502">
    <property type="entry name" value="DNA/RNA_pol_sf"/>
</dbReference>
<keyword evidence="3" id="KW-0540">Nuclease</keyword>
<evidence type="ECO:0000256" key="1">
    <source>
        <dbReference type="ARBA" id="ARBA00022679"/>
    </source>
</evidence>
<dbReference type="InterPro" id="IPR036397">
    <property type="entry name" value="RNaseH_sf"/>
</dbReference>
<dbReference type="Pfam" id="PF17917">
    <property type="entry name" value="RT_RNaseH"/>
    <property type="match status" value="1"/>
</dbReference>
<keyword evidence="2" id="KW-0548">Nucleotidyltransferase</keyword>
<sequence>METRLETRLGGNETTARALRIVTSKKAEDESEERRLEDVPIEREFGKSSQKNCLDTAYSTSEFTSTPVPHLGEHQFLDCQEERWFFYDGYLTIKEELYPKFSKCEFWLSKVQFLGHVIDSEGIHVDPAKIEAIKEWASPKTPTEIRQFLALKFWNGKKGRSCIPDVEKKYGSAPILALPREVRTSWYIAMLRIRELGAVVFALKMWRHYLYGTKCVVFTDHKSLQHILDQKELNMRQRRWLTVERQTTWRFDIAGLEEVNLLPKLKQEIATYVSKCLTCAKVKIEYQKPSGLLVQPEIPKWKWENITMDFVTKLPRTAAGQDTIWVIVDRLTKSAHFLPMREDDTLEKLTRQYLKEVVSKHGVPVSIISDRDGKFTSHFWKSLHKALGTRLDMSTAYHPETDGQSERTIPRLRGYAAPFEALYGRKCRSPICWAEVGDSQLTGPEIIHETTERIVQIKSHIQAARGSIVKELSDVRRKPLKLSRLWNRGGSSVFEAESYSDCQSALELQERSWRSHWNVKTKCKRNTRIFSPLCNRSRGFAVPKL</sequence>
<dbReference type="Gene3D" id="3.30.420.10">
    <property type="entry name" value="Ribonuclease H-like superfamily/Ribonuclease H"/>
    <property type="match status" value="1"/>
</dbReference>
<keyword evidence="4" id="KW-0255">Endonuclease</keyword>
<evidence type="ECO:0000256" key="5">
    <source>
        <dbReference type="ARBA" id="ARBA00022801"/>
    </source>
</evidence>
<keyword evidence="1" id="KW-0808">Transferase</keyword>
<comment type="caution">
    <text evidence="8">The sequence shown here is derived from an EMBL/GenBank/DDBJ whole genome shotgun (WGS) entry which is preliminary data.</text>
</comment>
<gene>
    <name evidence="8" type="ORF">Tco_0702915</name>
</gene>
<dbReference type="SUPFAM" id="SSF53098">
    <property type="entry name" value="Ribonuclease H-like"/>
    <property type="match status" value="1"/>
</dbReference>
<dbReference type="InterPro" id="IPR050951">
    <property type="entry name" value="Retrovirus_Pol_polyprotein"/>
</dbReference>
<evidence type="ECO:0000259" key="7">
    <source>
        <dbReference type="PROSITE" id="PS50994"/>
    </source>
</evidence>
<dbReference type="InterPro" id="IPR043128">
    <property type="entry name" value="Rev_trsase/Diguanyl_cyclase"/>
</dbReference>
<keyword evidence="6 8" id="KW-0695">RNA-directed DNA polymerase</keyword>
<evidence type="ECO:0000256" key="3">
    <source>
        <dbReference type="ARBA" id="ARBA00022722"/>
    </source>
</evidence>
<accession>A0ABQ4XXC0</accession>
<dbReference type="PANTHER" id="PTHR37984:SF5">
    <property type="entry name" value="PROTEIN NYNRIN-LIKE"/>
    <property type="match status" value="1"/>
</dbReference>
<dbReference type="InterPro" id="IPR041373">
    <property type="entry name" value="RT_RNaseH"/>
</dbReference>
<protein>
    <submittedName>
        <fullName evidence="8">Reverse transcriptase domain-containing protein</fullName>
    </submittedName>
</protein>
<evidence type="ECO:0000256" key="6">
    <source>
        <dbReference type="ARBA" id="ARBA00022918"/>
    </source>
</evidence>
<evidence type="ECO:0000313" key="8">
    <source>
        <dbReference type="EMBL" id="GJS70074.1"/>
    </source>
</evidence>
<dbReference type="InterPro" id="IPR012337">
    <property type="entry name" value="RNaseH-like_sf"/>
</dbReference>
<dbReference type="SUPFAM" id="SSF56672">
    <property type="entry name" value="DNA/RNA polymerases"/>
    <property type="match status" value="1"/>
</dbReference>
<reference evidence="8" key="1">
    <citation type="journal article" date="2022" name="Int. J. Mol. Sci.">
        <title>Draft Genome of Tanacetum Coccineum: Genomic Comparison of Closely Related Tanacetum-Family Plants.</title>
        <authorList>
            <person name="Yamashiro T."/>
            <person name="Shiraishi A."/>
            <person name="Nakayama K."/>
            <person name="Satake H."/>
        </authorList>
    </citation>
    <scope>NUCLEOTIDE SEQUENCE</scope>
</reference>
<evidence type="ECO:0000256" key="2">
    <source>
        <dbReference type="ARBA" id="ARBA00022695"/>
    </source>
</evidence>
<reference evidence="8" key="2">
    <citation type="submission" date="2022-01" db="EMBL/GenBank/DDBJ databases">
        <authorList>
            <person name="Yamashiro T."/>
            <person name="Shiraishi A."/>
            <person name="Satake H."/>
            <person name="Nakayama K."/>
        </authorList>
    </citation>
    <scope>NUCLEOTIDE SEQUENCE</scope>
</reference>
<keyword evidence="5" id="KW-0378">Hydrolase</keyword>
<feature type="domain" description="Integrase catalytic" evidence="7">
    <location>
        <begin position="295"/>
        <end position="413"/>
    </location>
</feature>
<dbReference type="Gene3D" id="3.30.70.270">
    <property type="match status" value="1"/>
</dbReference>